<evidence type="ECO:0000313" key="11">
    <source>
        <dbReference type="RefSeq" id="XP_005746259.1"/>
    </source>
</evidence>
<dbReference type="InterPro" id="IPR013783">
    <property type="entry name" value="Ig-like_fold"/>
</dbReference>
<organism evidence="10 11">
    <name type="scientific">Pundamilia nyererei</name>
    <dbReference type="NCBI Taxonomy" id="303518"/>
    <lineage>
        <taxon>Eukaryota</taxon>
        <taxon>Metazoa</taxon>
        <taxon>Chordata</taxon>
        <taxon>Craniata</taxon>
        <taxon>Vertebrata</taxon>
        <taxon>Euteleostomi</taxon>
        <taxon>Actinopterygii</taxon>
        <taxon>Neopterygii</taxon>
        <taxon>Teleostei</taxon>
        <taxon>Neoteleostei</taxon>
        <taxon>Acanthomorphata</taxon>
        <taxon>Ovalentaria</taxon>
        <taxon>Cichlomorphae</taxon>
        <taxon>Cichliformes</taxon>
        <taxon>Cichlidae</taxon>
        <taxon>African cichlids</taxon>
        <taxon>Pseudocrenilabrinae</taxon>
        <taxon>Haplochromini</taxon>
        <taxon>Pundamilia</taxon>
    </lineage>
</organism>
<dbReference type="Proteomes" id="UP000695023">
    <property type="component" value="Unplaced"/>
</dbReference>
<evidence type="ECO:0000313" key="10">
    <source>
        <dbReference type="Proteomes" id="UP000695023"/>
    </source>
</evidence>
<dbReference type="InterPro" id="IPR003598">
    <property type="entry name" value="Ig_sub2"/>
</dbReference>
<evidence type="ECO:0000256" key="7">
    <source>
        <dbReference type="SAM" id="Phobius"/>
    </source>
</evidence>
<dbReference type="SUPFAM" id="SSF48726">
    <property type="entry name" value="Immunoglobulin"/>
    <property type="match status" value="3"/>
</dbReference>
<dbReference type="GO" id="GO:0004908">
    <property type="term" value="F:interleukin-1 receptor activity"/>
    <property type="evidence" value="ECO:0007669"/>
    <property type="project" value="InterPro"/>
</dbReference>
<proteinExistence type="inferred from homology"/>
<evidence type="ECO:0000256" key="6">
    <source>
        <dbReference type="ARBA" id="ARBA00023319"/>
    </source>
</evidence>
<accession>A0A9Y3VPG8</accession>
<keyword evidence="7" id="KW-0472">Membrane</keyword>
<dbReference type="InterPro" id="IPR003599">
    <property type="entry name" value="Ig_sub"/>
</dbReference>
<evidence type="ECO:0000256" key="1">
    <source>
        <dbReference type="ARBA" id="ARBA00009752"/>
    </source>
</evidence>
<dbReference type="SMART" id="SM00408">
    <property type="entry name" value="IGc2"/>
    <property type="match status" value="1"/>
</dbReference>
<dbReference type="Gene3D" id="2.60.40.10">
    <property type="entry name" value="Immunoglobulins"/>
    <property type="match status" value="3"/>
</dbReference>
<feature type="domain" description="Ig-like" evidence="9">
    <location>
        <begin position="278"/>
        <end position="388"/>
    </location>
</feature>
<dbReference type="PANTHER" id="PTHR11890:SF18">
    <property type="entry name" value="LYMPHOCYTE ACTIVATION GENE 3 PROTEIN"/>
    <property type="match status" value="1"/>
</dbReference>
<dbReference type="AlphaFoldDB" id="A0A9Y3VPG8"/>
<dbReference type="InterPro" id="IPR007110">
    <property type="entry name" value="Ig-like_dom"/>
</dbReference>
<dbReference type="PRINTS" id="PR01536">
    <property type="entry name" value="INTRLKN1R12F"/>
</dbReference>
<evidence type="ECO:0000259" key="9">
    <source>
        <dbReference type="PROSITE" id="PS50835"/>
    </source>
</evidence>
<dbReference type="PANTHER" id="PTHR11890">
    <property type="entry name" value="INTERLEUKIN-1 RECEPTOR FAMILY MEMBER"/>
    <property type="match status" value="1"/>
</dbReference>
<sequence>MPFFILSTAIMVFLPLTCAVVIISCVYGGPPLPPLPTKDGCYLVDPEVATFRVEGEAVILSFPIFSHVLEKRNIAPPTAEYSITKDNEMEGTNDQGEGRVQQQDNQLWLLPALASDSGKYTCTYRNETYCVTGSIKLHVYEPTLVNMKKLTHKVTAAVGETLTLECPSLRNFNKTDSMIEWYKDSNTTAPPAGRAGSFQQHRGKLMIPAVKRTHAGIYTCKLRVCINNQQYKVSRVYLLHVQGPDPEITTKSTVPNISVTSDPGLISTSTVNTPIVQPPVIVSPLNGTVFESPHGSGLKLFCQVLTECQTADSTEVTWLVNSQTVESSYLDKRALQGGRRVTRVSKGCQIELRLIVEPITEEDEKSELKCVTQNKGGRREVVAQLRLEDSTFTWVVVAAGAVISFLTVVSVFLYVLFKPRRKKNRDYFLARQSSTF</sequence>
<dbReference type="InterPro" id="IPR015621">
    <property type="entry name" value="IL-1_rcpt_fam"/>
</dbReference>
<evidence type="ECO:0000256" key="5">
    <source>
        <dbReference type="ARBA" id="ARBA00023180"/>
    </source>
</evidence>
<evidence type="ECO:0000256" key="3">
    <source>
        <dbReference type="ARBA" id="ARBA00022737"/>
    </source>
</evidence>
<keyword evidence="5" id="KW-0325">Glycoprotein</keyword>
<gene>
    <name evidence="11" type="primary">LOC102208459</name>
</gene>
<keyword evidence="7" id="KW-1133">Transmembrane helix</keyword>
<dbReference type="InterPro" id="IPR004074">
    <property type="entry name" value="IL-1_rcpt_I/II-typ"/>
</dbReference>
<dbReference type="PROSITE" id="PS50835">
    <property type="entry name" value="IG_LIKE"/>
    <property type="match status" value="2"/>
</dbReference>
<reference evidence="11" key="1">
    <citation type="submission" date="2025-08" db="UniProtKB">
        <authorList>
            <consortium name="RefSeq"/>
        </authorList>
    </citation>
    <scope>IDENTIFICATION</scope>
</reference>
<keyword evidence="3" id="KW-0677">Repeat</keyword>
<keyword evidence="4" id="KW-1015">Disulfide bond</keyword>
<dbReference type="GeneID" id="102208459"/>
<dbReference type="SMART" id="SM00409">
    <property type="entry name" value="IG"/>
    <property type="match status" value="3"/>
</dbReference>
<keyword evidence="2 8" id="KW-0732">Signal</keyword>
<feature type="transmembrane region" description="Helical" evidence="7">
    <location>
        <begin position="392"/>
        <end position="417"/>
    </location>
</feature>
<dbReference type="RefSeq" id="XP_005746259.1">
    <property type="nucleotide sequence ID" value="XM_005746202.1"/>
</dbReference>
<dbReference type="Pfam" id="PF13927">
    <property type="entry name" value="Ig_3"/>
    <property type="match status" value="1"/>
</dbReference>
<name>A0A9Y3VPG8_9CICH</name>
<evidence type="ECO:0000256" key="2">
    <source>
        <dbReference type="ARBA" id="ARBA00022729"/>
    </source>
</evidence>
<evidence type="ECO:0000256" key="4">
    <source>
        <dbReference type="ARBA" id="ARBA00023157"/>
    </source>
</evidence>
<evidence type="ECO:0000256" key="8">
    <source>
        <dbReference type="SAM" id="SignalP"/>
    </source>
</evidence>
<dbReference type="FunFam" id="2.60.40.10:FF:000188">
    <property type="entry name" value="Interleukin-1 receptor accessory protein-like 1"/>
    <property type="match status" value="1"/>
</dbReference>
<keyword evidence="6" id="KW-0393">Immunoglobulin domain</keyword>
<feature type="signal peptide" evidence="8">
    <location>
        <begin position="1"/>
        <end position="19"/>
    </location>
</feature>
<protein>
    <submittedName>
        <fullName evidence="11">Interleukin-1 receptor type 2-like isoform X1</fullName>
    </submittedName>
</protein>
<feature type="domain" description="Ig-like" evidence="9">
    <location>
        <begin position="142"/>
        <end position="234"/>
    </location>
</feature>
<dbReference type="InterPro" id="IPR036179">
    <property type="entry name" value="Ig-like_dom_sf"/>
</dbReference>
<keyword evidence="10" id="KW-1185">Reference proteome</keyword>
<feature type="chain" id="PRO_5041343855" evidence="8">
    <location>
        <begin position="20"/>
        <end position="436"/>
    </location>
</feature>
<comment type="similarity">
    <text evidence="1">Belongs to the interleukin-1 receptor family.</text>
</comment>
<keyword evidence="7" id="KW-0812">Transmembrane</keyword>